<dbReference type="PANTHER" id="PTHR47843">
    <property type="entry name" value="BTB DOMAIN-CONTAINING PROTEIN-RELATED"/>
    <property type="match status" value="1"/>
</dbReference>
<evidence type="ECO:0000259" key="1">
    <source>
        <dbReference type="PROSITE" id="PS50097"/>
    </source>
</evidence>
<comment type="caution">
    <text evidence="2">The sequence shown here is derived from an EMBL/GenBank/DDBJ whole genome shotgun (WGS) entry which is preliminary data.</text>
</comment>
<organism evidence="2 3">
    <name type="scientific">Penicillium polonicum</name>
    <dbReference type="NCBI Taxonomy" id="60169"/>
    <lineage>
        <taxon>Eukaryota</taxon>
        <taxon>Fungi</taxon>
        <taxon>Dikarya</taxon>
        <taxon>Ascomycota</taxon>
        <taxon>Pezizomycotina</taxon>
        <taxon>Eurotiomycetes</taxon>
        <taxon>Eurotiomycetidae</taxon>
        <taxon>Eurotiales</taxon>
        <taxon>Aspergillaceae</taxon>
        <taxon>Penicillium</taxon>
    </lineage>
</organism>
<evidence type="ECO:0000313" key="3">
    <source>
        <dbReference type="Proteomes" id="UP000191408"/>
    </source>
</evidence>
<name>A0A1V6NA67_PENPO</name>
<dbReference type="InterPro" id="IPR011333">
    <property type="entry name" value="SKP1/BTB/POZ_sf"/>
</dbReference>
<reference evidence="3" key="1">
    <citation type="journal article" date="2017" name="Nat. Microbiol.">
        <title>Global analysis of biosynthetic gene clusters reveals vast potential of secondary metabolite production in Penicillium species.</title>
        <authorList>
            <person name="Nielsen J.C."/>
            <person name="Grijseels S."/>
            <person name="Prigent S."/>
            <person name="Ji B."/>
            <person name="Dainat J."/>
            <person name="Nielsen K.F."/>
            <person name="Frisvad J.C."/>
            <person name="Workman M."/>
            <person name="Nielsen J."/>
        </authorList>
    </citation>
    <scope>NUCLEOTIDE SEQUENCE [LARGE SCALE GENOMIC DNA]</scope>
    <source>
        <strain evidence="3">IBT 4502</strain>
    </source>
</reference>
<dbReference type="PROSITE" id="PS50097">
    <property type="entry name" value="BTB"/>
    <property type="match status" value="1"/>
</dbReference>
<keyword evidence="3" id="KW-1185">Reference proteome</keyword>
<dbReference type="AlphaFoldDB" id="A0A1V6NA67"/>
<dbReference type="OrthoDB" id="4424523at2759"/>
<dbReference type="SUPFAM" id="SSF54695">
    <property type="entry name" value="POZ domain"/>
    <property type="match status" value="1"/>
</dbReference>
<dbReference type="EMBL" id="MDYM01000016">
    <property type="protein sequence ID" value="OQD61611.1"/>
    <property type="molecule type" value="Genomic_DNA"/>
</dbReference>
<accession>A0A1V6NA67</accession>
<dbReference type="CDD" id="cd18186">
    <property type="entry name" value="BTB_POZ_ZBTB_KLHL-like"/>
    <property type="match status" value="1"/>
</dbReference>
<dbReference type="InterPro" id="IPR000210">
    <property type="entry name" value="BTB/POZ_dom"/>
</dbReference>
<dbReference type="Proteomes" id="UP000191408">
    <property type="component" value="Unassembled WGS sequence"/>
</dbReference>
<proteinExistence type="predicted"/>
<sequence length="377" mass="43490">MDELQNSLGTYPDWGYVIYRTTYSAESETLFPVAIRYIEACIKRSFLRDHKEDPTNKPNEICAKYRSTIVQDPAEFNRASLEAIRAHFEAWVESQGMRDCWTKWRMCMIIDEESLQTLKGTSAEALENESPYHSDDELRCVKVLEAFPKTDQYDTFPGWMRCWTWCLWDLWMMMGDARRTIDILAGHGHEAFSVHEELICSSSSFFEKAMAGEWQEFSKRTIQLPDDEPKIIAVYIHWLYYDTLPVFCDEPGLSGNAEYVDLVKAYVLGEKVLDPTFQDATIDAIIEKSVSESQDGSAWFPVGEAIEYAYGNTCESSLIRKLLVDMYVHNGIGEWLHNWGEPALIPRPFLLELASKLLDRRDGARDSFESSKYHIHG</sequence>
<protein>
    <recommendedName>
        <fullName evidence="1">BTB domain-containing protein</fullName>
    </recommendedName>
</protein>
<gene>
    <name evidence="2" type="ORF">PENPOL_c016G07344</name>
</gene>
<dbReference type="STRING" id="60169.A0A1V6NA67"/>
<dbReference type="PANTHER" id="PTHR47843:SF2">
    <property type="entry name" value="BTB DOMAIN-CONTAINING PROTEIN"/>
    <property type="match status" value="1"/>
</dbReference>
<dbReference type="Gene3D" id="3.30.710.10">
    <property type="entry name" value="Potassium Channel Kv1.1, Chain A"/>
    <property type="match status" value="1"/>
</dbReference>
<feature type="domain" description="BTB" evidence="1">
    <location>
        <begin position="181"/>
        <end position="248"/>
    </location>
</feature>
<evidence type="ECO:0000313" key="2">
    <source>
        <dbReference type="EMBL" id="OQD61611.1"/>
    </source>
</evidence>